<dbReference type="PANTHER" id="PTHR23155:SF1052">
    <property type="entry name" value="DISEASE RESISTANCE PROTEIN RPM1"/>
    <property type="match status" value="1"/>
</dbReference>
<dbReference type="InterPro" id="IPR036388">
    <property type="entry name" value="WH-like_DNA-bd_sf"/>
</dbReference>
<dbReference type="Pfam" id="PF23559">
    <property type="entry name" value="WHD_DRP"/>
    <property type="match status" value="1"/>
</dbReference>
<evidence type="ECO:0000313" key="8">
    <source>
        <dbReference type="EMBL" id="KAK7305204.1"/>
    </source>
</evidence>
<dbReference type="SUPFAM" id="SSF52540">
    <property type="entry name" value="P-loop containing nucleoside triphosphate hydrolases"/>
    <property type="match status" value="1"/>
</dbReference>
<dbReference type="Pfam" id="PF23598">
    <property type="entry name" value="LRR_14"/>
    <property type="match status" value="1"/>
</dbReference>
<dbReference type="Gene3D" id="1.10.8.430">
    <property type="entry name" value="Helical domain of apoptotic protease-activating factors"/>
    <property type="match status" value="1"/>
</dbReference>
<dbReference type="InterPro" id="IPR058922">
    <property type="entry name" value="WHD_DRP"/>
</dbReference>
<dbReference type="Gene3D" id="1.20.5.4130">
    <property type="match status" value="1"/>
</dbReference>
<keyword evidence="3" id="KW-0611">Plant defense</keyword>
<dbReference type="GO" id="GO:0098542">
    <property type="term" value="P:defense response to other organism"/>
    <property type="evidence" value="ECO:0007669"/>
    <property type="project" value="TreeGrafter"/>
</dbReference>
<dbReference type="Gene3D" id="1.10.10.10">
    <property type="entry name" value="Winged helix-like DNA-binding domain superfamily/Winged helix DNA-binding domain"/>
    <property type="match status" value="1"/>
</dbReference>
<proteinExistence type="predicted"/>
<dbReference type="InterPro" id="IPR041118">
    <property type="entry name" value="Rx_N"/>
</dbReference>
<dbReference type="Pfam" id="PF18052">
    <property type="entry name" value="Rx_N"/>
    <property type="match status" value="1"/>
</dbReference>
<evidence type="ECO:0000259" key="6">
    <source>
        <dbReference type="Pfam" id="PF23559"/>
    </source>
</evidence>
<dbReference type="EMBL" id="JAYMYQ010000011">
    <property type="protein sequence ID" value="KAK7305204.1"/>
    <property type="molecule type" value="Genomic_DNA"/>
</dbReference>
<keyword evidence="1" id="KW-0677">Repeat</keyword>
<dbReference type="Gene3D" id="3.80.10.10">
    <property type="entry name" value="Ribonuclease Inhibitor"/>
    <property type="match status" value="1"/>
</dbReference>
<dbReference type="Gene3D" id="3.40.50.300">
    <property type="entry name" value="P-loop containing nucleotide triphosphate hydrolases"/>
    <property type="match status" value="1"/>
</dbReference>
<feature type="domain" description="Disease resistance R13L4/SHOC-2-like LRR" evidence="7">
    <location>
        <begin position="582"/>
        <end position="880"/>
    </location>
</feature>
<dbReference type="InterPro" id="IPR044974">
    <property type="entry name" value="Disease_R_plants"/>
</dbReference>
<dbReference type="PRINTS" id="PR00364">
    <property type="entry name" value="DISEASERSIST"/>
</dbReference>
<dbReference type="InterPro" id="IPR042197">
    <property type="entry name" value="Apaf_helical"/>
</dbReference>
<accession>A0AAN9JVR3</accession>
<dbReference type="AlphaFoldDB" id="A0AAN9JVR3"/>
<evidence type="ECO:0000259" key="4">
    <source>
        <dbReference type="Pfam" id="PF00931"/>
    </source>
</evidence>
<dbReference type="InterPro" id="IPR055414">
    <property type="entry name" value="LRR_R13L4/SHOC2-like"/>
</dbReference>
<dbReference type="InterPro" id="IPR027417">
    <property type="entry name" value="P-loop_NTPase"/>
</dbReference>
<evidence type="ECO:0000256" key="2">
    <source>
        <dbReference type="ARBA" id="ARBA00022741"/>
    </source>
</evidence>
<name>A0AAN9JVR3_CANGL</name>
<dbReference type="InterPro" id="IPR002182">
    <property type="entry name" value="NB-ARC"/>
</dbReference>
<organism evidence="8 9">
    <name type="scientific">Canavalia gladiata</name>
    <name type="common">Sword bean</name>
    <name type="synonym">Dolichos gladiatus</name>
    <dbReference type="NCBI Taxonomy" id="3824"/>
    <lineage>
        <taxon>Eukaryota</taxon>
        <taxon>Viridiplantae</taxon>
        <taxon>Streptophyta</taxon>
        <taxon>Embryophyta</taxon>
        <taxon>Tracheophyta</taxon>
        <taxon>Spermatophyta</taxon>
        <taxon>Magnoliopsida</taxon>
        <taxon>eudicotyledons</taxon>
        <taxon>Gunneridae</taxon>
        <taxon>Pentapetalae</taxon>
        <taxon>rosids</taxon>
        <taxon>fabids</taxon>
        <taxon>Fabales</taxon>
        <taxon>Fabaceae</taxon>
        <taxon>Papilionoideae</taxon>
        <taxon>50 kb inversion clade</taxon>
        <taxon>NPAAA clade</taxon>
        <taxon>indigoferoid/millettioid clade</taxon>
        <taxon>Phaseoleae</taxon>
        <taxon>Canavalia</taxon>
    </lineage>
</organism>
<evidence type="ECO:0000256" key="3">
    <source>
        <dbReference type="ARBA" id="ARBA00022821"/>
    </source>
</evidence>
<feature type="domain" description="Disease resistance N-terminal" evidence="5">
    <location>
        <begin position="13"/>
        <end position="88"/>
    </location>
</feature>
<evidence type="ECO:0000259" key="5">
    <source>
        <dbReference type="Pfam" id="PF18052"/>
    </source>
</evidence>
<feature type="domain" description="NB-ARC" evidence="4">
    <location>
        <begin position="192"/>
        <end position="360"/>
    </location>
</feature>
<evidence type="ECO:0000256" key="1">
    <source>
        <dbReference type="ARBA" id="ARBA00022737"/>
    </source>
</evidence>
<comment type="caution">
    <text evidence="8">The sequence shown here is derived from an EMBL/GenBank/DDBJ whole genome shotgun (WGS) entry which is preliminary data.</text>
</comment>
<evidence type="ECO:0000259" key="7">
    <source>
        <dbReference type="Pfam" id="PF23598"/>
    </source>
</evidence>
<keyword evidence="9" id="KW-1185">Reference proteome</keyword>
<feature type="domain" description="Disease resistance protein winged helix" evidence="6">
    <location>
        <begin position="437"/>
        <end position="507"/>
    </location>
</feature>
<reference evidence="8 9" key="1">
    <citation type="submission" date="2024-01" db="EMBL/GenBank/DDBJ databases">
        <title>The genomes of 5 underutilized Papilionoideae crops provide insights into root nodulation and disease resistanc.</title>
        <authorList>
            <person name="Jiang F."/>
        </authorList>
    </citation>
    <scope>NUCLEOTIDE SEQUENCE [LARGE SCALE GENOMIC DNA]</scope>
    <source>
        <strain evidence="8">LVBAO_FW01</strain>
        <tissue evidence="8">Leaves</tissue>
    </source>
</reference>
<dbReference type="Proteomes" id="UP001367508">
    <property type="component" value="Unassembled WGS sequence"/>
</dbReference>
<dbReference type="InterPro" id="IPR032675">
    <property type="entry name" value="LRR_dom_sf"/>
</dbReference>
<dbReference type="PANTHER" id="PTHR23155">
    <property type="entry name" value="DISEASE RESISTANCE PROTEIN RP"/>
    <property type="match status" value="1"/>
</dbReference>
<protein>
    <recommendedName>
        <fullName evidence="10">Disease resistance protein RPM1</fullName>
    </recommendedName>
</protein>
<dbReference type="GO" id="GO:0043531">
    <property type="term" value="F:ADP binding"/>
    <property type="evidence" value="ECO:0007669"/>
    <property type="project" value="InterPro"/>
</dbReference>
<dbReference type="SUPFAM" id="SSF52058">
    <property type="entry name" value="L domain-like"/>
    <property type="match status" value="1"/>
</dbReference>
<keyword evidence="2" id="KW-0547">Nucleotide-binding</keyword>
<evidence type="ECO:0008006" key="10">
    <source>
        <dbReference type="Google" id="ProtNLM"/>
    </source>
</evidence>
<dbReference type="FunFam" id="3.40.50.300:FF:001091">
    <property type="entry name" value="Probable disease resistance protein At1g61300"/>
    <property type="match status" value="1"/>
</dbReference>
<dbReference type="FunFam" id="1.10.10.10:FF:000322">
    <property type="entry name" value="Probable disease resistance protein At1g63360"/>
    <property type="match status" value="1"/>
</dbReference>
<gene>
    <name evidence="8" type="ORF">VNO77_43105</name>
</gene>
<sequence length="947" mass="107907">MPGHLVLAKKAADFCLPKLDAVWQRVANTIQRLPDEIVTIKSDLNAIQASILDAAGAEEDLTPAQIRELKVMKETAFNIEDIIDDYESTEIWRPHDPLCAALPHKITICMDCKNNALHLCIAWKVEGIKLRVQEIKDSQARNKKLALSRIQPSLQDTQSIWQANSETSWHNLRKLPEEMNETEIVGLQVPCTRLIDWLEAEDQERILITVIGMGGLGKTTLARKVYMNQEVMGHFDCHAWIRVSKFSNKEQLFNNILEQFRMQDPLLQLIPNSSYKVQVAAYLRNKRYVVFFDDVWSEDFWCEDILGAHNRGSRSRVIITTRKKGVVSTCLTSSMVKELEMEPLNPAESLDLFHKTAFRSNPNGPQTFQHTSTEFVNQCMHFPLGIVAIGRQIAGRQYLVTDWRENIQKNADIAKILRLSYDELSESAKSCLLYFGMYPENHRVKLKRLIGQWIAEGFIKYKQGRTLEEVAKEILQELIDSSLVQVSSYTVDDKHRSCSVHYFVRAMIHGITKDISFCQFIGENNYLLDIIRRLSIAISTNGELGILQNSVSSQDSNYSLMRSLLFFTQNNLPVSGCIQSIFNRCIQLKVADFEGAELSDVPEIIGNSTKLKYLSFRKTNVRELPESIGKLQNLETLDLRQTEVKEIPEEVGKLRKLHHLLGSDMSLIKLKDSIGAMESLQSLYSVKIEDDDNGLQIIKELGKLKNVRDLRLTNVVKRHESDLCLSLSKMQNLETLNIFAETSDEEIDLQTLDKLPKLRKLRLQGKLSMLPNWIPELHSLVQVVLSLSRLSHNPLDLLKNIPHLRLLSIIHDGYTGASLHFKDEGFYLLKELKLGYLNNLNSIVIENNALRSLKLFELRDIPSLMSVPSGIQHLRNIEDLIIENMPAEFVQNIGVDGQGHQFITHVARASGDWKFRSSLHVAFYNNGLSVPALDDNFFSTTPATRLL</sequence>
<dbReference type="Pfam" id="PF00931">
    <property type="entry name" value="NB-ARC"/>
    <property type="match status" value="1"/>
</dbReference>
<evidence type="ECO:0000313" key="9">
    <source>
        <dbReference type="Proteomes" id="UP001367508"/>
    </source>
</evidence>